<dbReference type="Pfam" id="PF00134">
    <property type="entry name" value="Cyclin_N"/>
    <property type="match status" value="1"/>
</dbReference>
<dbReference type="InterPro" id="IPR036915">
    <property type="entry name" value="Cyclin-like_sf"/>
</dbReference>
<dbReference type="InterPro" id="IPR031658">
    <property type="entry name" value="Cyclin_C_2"/>
</dbReference>
<dbReference type="OrthoDB" id="340962at2759"/>
<gene>
    <name evidence="4" type="ORF">CANVERA_P3348</name>
</gene>
<dbReference type="GO" id="GO:0006357">
    <property type="term" value="P:regulation of transcription by RNA polymerase II"/>
    <property type="evidence" value="ECO:0007669"/>
    <property type="project" value="InterPro"/>
</dbReference>
<evidence type="ECO:0000313" key="5">
    <source>
        <dbReference type="Proteomes" id="UP001152885"/>
    </source>
</evidence>
<dbReference type="EMBL" id="CANTUO010000003">
    <property type="protein sequence ID" value="CAI5758836.1"/>
    <property type="molecule type" value="Genomic_DNA"/>
</dbReference>
<organism evidence="4 5">
    <name type="scientific">Candida verbasci</name>
    <dbReference type="NCBI Taxonomy" id="1227364"/>
    <lineage>
        <taxon>Eukaryota</taxon>
        <taxon>Fungi</taxon>
        <taxon>Dikarya</taxon>
        <taxon>Ascomycota</taxon>
        <taxon>Saccharomycotina</taxon>
        <taxon>Pichiomycetes</taxon>
        <taxon>Debaryomycetaceae</taxon>
        <taxon>Candida/Lodderomyces clade</taxon>
        <taxon>Candida</taxon>
    </lineage>
</organism>
<dbReference type="AlphaFoldDB" id="A0A9W4TV03"/>
<sequence>MAGTNNDKIEPTLKKKMISNDDLYRHSSQYNFWSFTEEQLVNLRKQTNLKGQKIAKDKFQQEYTNSKLSNPEIFDKFQQELKEENLLNLISYEEELTFLDFYIQNITTSCNFFKMPTQVRLTASSFFKKFYLNNSVMEYHPKNILYTCIFLAAKSENYFISIESFVKPLSKIDSEHILDLEYIVLQSLKFTLMVHHPIRPLYGIFLDSQAELLHPQINQDINIDKLGDLYNHAREWLNKYYMISDVAFLFTPPQIALASMYDIDQKITENYLKRKFLKNEKLTTIKEEPESTEDVGRTQLTTLIETIQKCISVAKQSHVADREASKEIDRKCFYALNPKNLIDKRIKKLTNNKEST</sequence>
<dbReference type="InterPro" id="IPR013763">
    <property type="entry name" value="Cyclin-like_dom"/>
</dbReference>
<evidence type="ECO:0000259" key="3">
    <source>
        <dbReference type="SMART" id="SM00385"/>
    </source>
</evidence>
<evidence type="ECO:0000256" key="1">
    <source>
        <dbReference type="ARBA" id="ARBA00023127"/>
    </source>
</evidence>
<dbReference type="Pfam" id="PF16899">
    <property type="entry name" value="Cyclin_C_2"/>
    <property type="match status" value="1"/>
</dbReference>
<dbReference type="InterPro" id="IPR043198">
    <property type="entry name" value="Cyclin/Ssn8"/>
</dbReference>
<evidence type="ECO:0000313" key="4">
    <source>
        <dbReference type="EMBL" id="CAI5758836.1"/>
    </source>
</evidence>
<dbReference type="GO" id="GO:0016538">
    <property type="term" value="F:cyclin-dependent protein serine/threonine kinase regulator activity"/>
    <property type="evidence" value="ECO:0007669"/>
    <property type="project" value="InterPro"/>
</dbReference>
<dbReference type="Gene3D" id="1.10.472.10">
    <property type="entry name" value="Cyclin-like"/>
    <property type="match status" value="2"/>
</dbReference>
<keyword evidence="1 2" id="KW-0195">Cyclin</keyword>
<protein>
    <recommendedName>
        <fullName evidence="3">Cyclin-like domain-containing protein</fullName>
    </recommendedName>
</protein>
<proteinExistence type="inferred from homology"/>
<reference evidence="4" key="1">
    <citation type="submission" date="2022-12" db="EMBL/GenBank/DDBJ databases">
        <authorList>
            <person name="Brejova B."/>
        </authorList>
    </citation>
    <scope>NUCLEOTIDE SEQUENCE</scope>
</reference>
<feature type="domain" description="Cyclin-like" evidence="3">
    <location>
        <begin position="101"/>
        <end position="186"/>
    </location>
</feature>
<comment type="similarity">
    <text evidence="2">Belongs to the cyclin family.</text>
</comment>
<dbReference type="SMART" id="SM00385">
    <property type="entry name" value="CYCLIN"/>
    <property type="match status" value="1"/>
</dbReference>
<keyword evidence="5" id="KW-1185">Reference proteome</keyword>
<comment type="caution">
    <text evidence="4">The sequence shown here is derived from an EMBL/GenBank/DDBJ whole genome shotgun (WGS) entry which is preliminary data.</text>
</comment>
<name>A0A9W4TV03_9ASCO</name>
<dbReference type="Proteomes" id="UP001152885">
    <property type="component" value="Unassembled WGS sequence"/>
</dbReference>
<dbReference type="CDD" id="cd20524">
    <property type="entry name" value="CYCLIN_CCNH_rpt1"/>
    <property type="match status" value="1"/>
</dbReference>
<dbReference type="InterPro" id="IPR006671">
    <property type="entry name" value="Cyclin_N"/>
</dbReference>
<dbReference type="SUPFAM" id="SSF47954">
    <property type="entry name" value="Cyclin-like"/>
    <property type="match status" value="2"/>
</dbReference>
<evidence type="ECO:0000256" key="2">
    <source>
        <dbReference type="RuleBase" id="RU000383"/>
    </source>
</evidence>
<accession>A0A9W4TV03</accession>
<dbReference type="PANTHER" id="PTHR10026">
    <property type="entry name" value="CYCLIN"/>
    <property type="match status" value="1"/>
</dbReference>
<dbReference type="CDD" id="cd20525">
    <property type="entry name" value="CYCLIN_CCNH_rpt2"/>
    <property type="match status" value="1"/>
</dbReference>